<feature type="domain" description="Zinc-ribbon" evidence="1">
    <location>
        <begin position="4"/>
        <end position="87"/>
    </location>
</feature>
<gene>
    <name evidence="2" type="ORF">ACFFRI_14365</name>
</gene>
<evidence type="ECO:0000313" key="2">
    <source>
        <dbReference type="EMBL" id="MFB9314235.1"/>
    </source>
</evidence>
<sequence length="333" mass="37176">MKAFRCRVCDNPLHFDNSVCVSCGTALGYSRSERAIVPVDEHGQYVDATGLVWHVCRNLGLSGCTWLSRVPGGQCSVCDLTRTRPADDDPIGLEQFPLAEQAKRHLIAELDTLGYPVRSKEDDPEQGLAFDLLSSVDENVVIGHADGIITIDLAESDDAHREKVRANLAEPYRTMLGHFRHEFGHYAEWQLVRGDELMSRCRELFGDESKDYQAEIERHYDQGPPADWASSFISTYATMHPFEDFAETWAHFLHIADTIETARDYGLLTVGAISDFSQFRDVVTGVWIPLSIALNQMNRSMGKDDVYPFVIPPPVLDKLDFVAALLPVDAASA</sequence>
<name>A0ABV5KEC4_9ACTN</name>
<reference evidence="2 3" key="1">
    <citation type="submission" date="2024-09" db="EMBL/GenBank/DDBJ databases">
        <authorList>
            <person name="Sun Q."/>
            <person name="Mori K."/>
        </authorList>
    </citation>
    <scope>NUCLEOTIDE SEQUENCE [LARGE SCALE GENOMIC DNA]</scope>
    <source>
        <strain evidence="2 3">JCM 9626</strain>
    </source>
</reference>
<organism evidence="2 3">
    <name type="scientific">Nocardioides plantarum</name>
    <dbReference type="NCBI Taxonomy" id="29299"/>
    <lineage>
        <taxon>Bacteria</taxon>
        <taxon>Bacillati</taxon>
        <taxon>Actinomycetota</taxon>
        <taxon>Actinomycetes</taxon>
        <taxon>Propionibacteriales</taxon>
        <taxon>Nocardioidaceae</taxon>
        <taxon>Nocardioides</taxon>
    </lineage>
</organism>
<dbReference type="PIRSF" id="PIRSF012641">
    <property type="entry name" value="UCP012641"/>
    <property type="match status" value="1"/>
</dbReference>
<accession>A0ABV5KEC4</accession>
<protein>
    <submittedName>
        <fullName evidence="2">Zinc-binding metallopeptidase</fullName>
    </submittedName>
</protein>
<dbReference type="InterPro" id="IPR031321">
    <property type="entry name" value="UCP012641"/>
</dbReference>
<dbReference type="InterPro" id="IPR011201">
    <property type="entry name" value="Zinc-ribbon_6_bact"/>
</dbReference>
<comment type="caution">
    <text evidence="2">The sequence shown here is derived from an EMBL/GenBank/DDBJ whole genome shotgun (WGS) entry which is preliminary data.</text>
</comment>
<dbReference type="EMBL" id="JBHMDG010000017">
    <property type="protein sequence ID" value="MFB9314235.1"/>
    <property type="molecule type" value="Genomic_DNA"/>
</dbReference>
<dbReference type="Gene3D" id="3.40.390.70">
    <property type="match status" value="1"/>
</dbReference>
<evidence type="ECO:0000313" key="3">
    <source>
        <dbReference type="Proteomes" id="UP001589750"/>
    </source>
</evidence>
<evidence type="ECO:0000259" key="1">
    <source>
        <dbReference type="Pfam" id="PF10005"/>
    </source>
</evidence>
<keyword evidence="3" id="KW-1185">Reference proteome</keyword>
<dbReference type="Proteomes" id="UP001589750">
    <property type="component" value="Unassembled WGS sequence"/>
</dbReference>
<dbReference type="Pfam" id="PF15887">
    <property type="entry name" value="Peptidase_Mx"/>
    <property type="match status" value="1"/>
</dbReference>
<dbReference type="RefSeq" id="WP_140009512.1">
    <property type="nucleotide sequence ID" value="NZ_JBHMDG010000017.1"/>
</dbReference>
<dbReference type="Pfam" id="PF10005">
    <property type="entry name" value="Zn_ribbon_DZR_6"/>
    <property type="match status" value="1"/>
</dbReference>
<proteinExistence type="predicted"/>